<dbReference type="InterPro" id="IPR046925">
    <property type="entry name" value="WD-like_fungi"/>
</dbReference>
<protein>
    <recommendedName>
        <fullName evidence="2">WD-like domain-containing protein</fullName>
    </recommendedName>
</protein>
<dbReference type="EMBL" id="MU858131">
    <property type="protein sequence ID" value="KAK4212272.1"/>
    <property type="molecule type" value="Genomic_DNA"/>
</dbReference>
<evidence type="ECO:0000256" key="1">
    <source>
        <dbReference type="SAM" id="SignalP"/>
    </source>
</evidence>
<dbReference type="Pfam" id="PF20493">
    <property type="entry name" value="WD-like_fungi"/>
    <property type="match status" value="1"/>
</dbReference>
<name>A0AAN7B6W1_9PEZI</name>
<proteinExistence type="predicted"/>
<comment type="caution">
    <text evidence="3">The sequence shown here is derived from an EMBL/GenBank/DDBJ whole genome shotgun (WGS) entry which is preliminary data.</text>
</comment>
<reference evidence="3" key="2">
    <citation type="submission" date="2023-05" db="EMBL/GenBank/DDBJ databases">
        <authorList>
            <consortium name="Lawrence Berkeley National Laboratory"/>
            <person name="Steindorff A."/>
            <person name="Hensen N."/>
            <person name="Bonometti L."/>
            <person name="Westerberg I."/>
            <person name="Brannstrom I.O."/>
            <person name="Guillou S."/>
            <person name="Cros-Aarteil S."/>
            <person name="Calhoun S."/>
            <person name="Haridas S."/>
            <person name="Kuo A."/>
            <person name="Mondo S."/>
            <person name="Pangilinan J."/>
            <person name="Riley R."/>
            <person name="Labutti K."/>
            <person name="Andreopoulos B."/>
            <person name="Lipzen A."/>
            <person name="Chen C."/>
            <person name="Yanf M."/>
            <person name="Daum C."/>
            <person name="Ng V."/>
            <person name="Clum A."/>
            <person name="Ohm R."/>
            <person name="Martin F."/>
            <person name="Silar P."/>
            <person name="Natvig D."/>
            <person name="Lalanne C."/>
            <person name="Gautier V."/>
            <person name="Ament-Velasquez S.L."/>
            <person name="Kruys A."/>
            <person name="Hutchinson M.I."/>
            <person name="Powell A.J."/>
            <person name="Barry K."/>
            <person name="Miller A.N."/>
            <person name="Grigoriev I.V."/>
            <person name="Debuchy R."/>
            <person name="Gladieux P."/>
            <person name="Thoren M.H."/>
            <person name="Johannesson H."/>
        </authorList>
    </citation>
    <scope>NUCLEOTIDE SEQUENCE</scope>
    <source>
        <strain evidence="3">PSN293</strain>
    </source>
</reference>
<sequence length="145" mass="15484">MKFNAIISLLACTASATAAAINSASSSDDAVPVLFRRETLLCNESNVPGNLDDCDRLFQDIQWGVVHANLQTGSPRTLRYNSCFVSWSNNVVGNAGDLLEYMDRMRTTCLRSQSKSGIIKGVHLHGGISAIAICLSSRGTGCSNA</sequence>
<keyword evidence="1" id="KW-0732">Signal</keyword>
<accession>A0AAN7B6W1</accession>
<reference evidence="3" key="1">
    <citation type="journal article" date="2023" name="Mol. Phylogenet. Evol.">
        <title>Genome-scale phylogeny and comparative genomics of the fungal order Sordariales.</title>
        <authorList>
            <person name="Hensen N."/>
            <person name="Bonometti L."/>
            <person name="Westerberg I."/>
            <person name="Brannstrom I.O."/>
            <person name="Guillou S."/>
            <person name="Cros-Aarteil S."/>
            <person name="Calhoun S."/>
            <person name="Haridas S."/>
            <person name="Kuo A."/>
            <person name="Mondo S."/>
            <person name="Pangilinan J."/>
            <person name="Riley R."/>
            <person name="LaButti K."/>
            <person name="Andreopoulos B."/>
            <person name="Lipzen A."/>
            <person name="Chen C."/>
            <person name="Yan M."/>
            <person name="Daum C."/>
            <person name="Ng V."/>
            <person name="Clum A."/>
            <person name="Steindorff A."/>
            <person name="Ohm R.A."/>
            <person name="Martin F."/>
            <person name="Silar P."/>
            <person name="Natvig D.O."/>
            <person name="Lalanne C."/>
            <person name="Gautier V."/>
            <person name="Ament-Velasquez S.L."/>
            <person name="Kruys A."/>
            <person name="Hutchinson M.I."/>
            <person name="Powell A.J."/>
            <person name="Barry K."/>
            <person name="Miller A.N."/>
            <person name="Grigoriev I.V."/>
            <person name="Debuchy R."/>
            <person name="Gladieux P."/>
            <person name="Hiltunen Thoren M."/>
            <person name="Johannesson H."/>
        </authorList>
    </citation>
    <scope>NUCLEOTIDE SEQUENCE</scope>
    <source>
        <strain evidence="3">PSN293</strain>
    </source>
</reference>
<dbReference type="AlphaFoldDB" id="A0AAN7B6W1"/>
<gene>
    <name evidence="3" type="ORF">QBC37DRAFT_288442</name>
</gene>
<evidence type="ECO:0000259" key="2">
    <source>
        <dbReference type="Pfam" id="PF20493"/>
    </source>
</evidence>
<feature type="chain" id="PRO_5043011081" description="WD-like domain-containing protein" evidence="1">
    <location>
        <begin position="20"/>
        <end position="145"/>
    </location>
</feature>
<organism evidence="3 4">
    <name type="scientific">Rhypophila decipiens</name>
    <dbReference type="NCBI Taxonomy" id="261697"/>
    <lineage>
        <taxon>Eukaryota</taxon>
        <taxon>Fungi</taxon>
        <taxon>Dikarya</taxon>
        <taxon>Ascomycota</taxon>
        <taxon>Pezizomycotina</taxon>
        <taxon>Sordariomycetes</taxon>
        <taxon>Sordariomycetidae</taxon>
        <taxon>Sordariales</taxon>
        <taxon>Naviculisporaceae</taxon>
        <taxon>Rhypophila</taxon>
    </lineage>
</organism>
<feature type="signal peptide" evidence="1">
    <location>
        <begin position="1"/>
        <end position="19"/>
    </location>
</feature>
<evidence type="ECO:0000313" key="3">
    <source>
        <dbReference type="EMBL" id="KAK4212272.1"/>
    </source>
</evidence>
<keyword evidence="4" id="KW-1185">Reference proteome</keyword>
<feature type="domain" description="WD-like" evidence="2">
    <location>
        <begin position="18"/>
        <end position="142"/>
    </location>
</feature>
<evidence type="ECO:0000313" key="4">
    <source>
        <dbReference type="Proteomes" id="UP001301769"/>
    </source>
</evidence>
<dbReference type="Proteomes" id="UP001301769">
    <property type="component" value="Unassembled WGS sequence"/>
</dbReference>